<reference evidence="9 10" key="1">
    <citation type="journal article" date="2015" name="Nature">
        <title>rRNA introns, odd ribosomes, and small enigmatic genomes across a large radiation of phyla.</title>
        <authorList>
            <person name="Brown C.T."/>
            <person name="Hug L.A."/>
            <person name="Thomas B.C."/>
            <person name="Sharon I."/>
            <person name="Castelle C.J."/>
            <person name="Singh A."/>
            <person name="Wilkins M.J."/>
            <person name="Williams K.H."/>
            <person name="Banfield J.F."/>
        </authorList>
    </citation>
    <scope>NUCLEOTIDE SEQUENCE [LARGE SCALE GENOMIC DNA]</scope>
</reference>
<keyword evidence="6" id="KW-0812">Transmembrane</keyword>
<evidence type="ECO:0000313" key="9">
    <source>
        <dbReference type="EMBL" id="KKT63310.1"/>
    </source>
</evidence>
<feature type="domain" description="Histidine kinase" evidence="7">
    <location>
        <begin position="344"/>
        <end position="592"/>
    </location>
</feature>
<keyword evidence="6" id="KW-0472">Membrane</keyword>
<feature type="domain" description="PAS" evidence="8">
    <location>
        <begin position="216"/>
        <end position="254"/>
    </location>
</feature>
<keyword evidence="3" id="KW-0597">Phosphoprotein</keyword>
<evidence type="ECO:0000259" key="7">
    <source>
        <dbReference type="PROSITE" id="PS50109"/>
    </source>
</evidence>
<dbReference type="InterPro" id="IPR003594">
    <property type="entry name" value="HATPase_dom"/>
</dbReference>
<evidence type="ECO:0000256" key="3">
    <source>
        <dbReference type="ARBA" id="ARBA00022553"/>
    </source>
</evidence>
<evidence type="ECO:0000256" key="4">
    <source>
        <dbReference type="ARBA" id="ARBA00022679"/>
    </source>
</evidence>
<comment type="catalytic activity">
    <reaction evidence="1">
        <text>ATP + protein L-histidine = ADP + protein N-phospho-L-histidine.</text>
        <dbReference type="EC" id="2.7.13.3"/>
    </reaction>
</comment>
<dbReference type="Pfam" id="PF00512">
    <property type="entry name" value="HisKA"/>
    <property type="match status" value="1"/>
</dbReference>
<accession>A0A0G1IW73</accession>
<dbReference type="InterPro" id="IPR036097">
    <property type="entry name" value="HisK_dim/P_sf"/>
</dbReference>
<evidence type="ECO:0000256" key="1">
    <source>
        <dbReference type="ARBA" id="ARBA00000085"/>
    </source>
</evidence>
<keyword evidence="5" id="KW-0418">Kinase</keyword>
<evidence type="ECO:0000256" key="6">
    <source>
        <dbReference type="SAM" id="Phobius"/>
    </source>
</evidence>
<sequence>MFAETAGIIVFLLLISSAFAVGLFLYRRERKVRAQFEVRRAELEDRESKMHQRMYELAILKELGDRVGYSLDVHQIVDVITGSLHQFIEYSAVSYMLIEPEKVLFKVHLEKSVHRGFIDEVRDRMLKSLSALLEKEFKREQVNEILSGAIIVDEVEEPVRSFFNIPLAIGDRVVGVLTVSDTKAGLYKEEEMTILYKITSQASKAVTKLQEVVKTEQSKLNAMVESMADGVVMTDLDYRVMVVNPSAKNIIGWQGKNEVTIFDFIDKLGNTFDIRGKLEESVKLNKSYILDKILINDKFFQIFTFPVLNKYSLKAGEVLGGVVIFHDITHEIELERIRKDFTSMIVHELRSPLDGIKKISELLRNKETDVNSANTQEYLQMVYQNASRMLDLVNDILDLAKLEAGKFEIRLEAADIKDIINNRISFYELAAKDAGIKLNPLFGNDLPDALRLDPRAIQQVLNNFISNALKFTKSGGEVKIIAFLHKKGFSLSDEFLTLGVSSGIPINADLARDYPNAIAIAVYDTGIGIALESISQLFGKFKQLYPASLDGKKGTGLGLSIAKALIEAHKGTVGAISKEKVGSIFYFMIPFE</sequence>
<feature type="transmembrane region" description="Helical" evidence="6">
    <location>
        <begin position="6"/>
        <end position="26"/>
    </location>
</feature>
<dbReference type="GO" id="GO:0005886">
    <property type="term" value="C:plasma membrane"/>
    <property type="evidence" value="ECO:0007669"/>
    <property type="project" value="TreeGrafter"/>
</dbReference>
<name>A0A0G1IW73_9BACT</name>
<dbReference type="CDD" id="cd00082">
    <property type="entry name" value="HisKA"/>
    <property type="match status" value="1"/>
</dbReference>
<dbReference type="GO" id="GO:0000155">
    <property type="term" value="F:phosphorelay sensor kinase activity"/>
    <property type="evidence" value="ECO:0007669"/>
    <property type="project" value="InterPro"/>
</dbReference>
<dbReference type="SUPFAM" id="SSF55785">
    <property type="entry name" value="PYP-like sensor domain (PAS domain)"/>
    <property type="match status" value="1"/>
</dbReference>
<evidence type="ECO:0000256" key="5">
    <source>
        <dbReference type="ARBA" id="ARBA00022777"/>
    </source>
</evidence>
<evidence type="ECO:0000313" key="10">
    <source>
        <dbReference type="Proteomes" id="UP000033945"/>
    </source>
</evidence>
<dbReference type="InterPro" id="IPR000014">
    <property type="entry name" value="PAS"/>
</dbReference>
<dbReference type="SMART" id="SM00388">
    <property type="entry name" value="HisKA"/>
    <property type="match status" value="1"/>
</dbReference>
<dbReference type="InterPro" id="IPR003661">
    <property type="entry name" value="HisK_dim/P_dom"/>
</dbReference>
<dbReference type="Pfam" id="PF02518">
    <property type="entry name" value="HATPase_c"/>
    <property type="match status" value="1"/>
</dbReference>
<dbReference type="PROSITE" id="PS50112">
    <property type="entry name" value="PAS"/>
    <property type="match status" value="1"/>
</dbReference>
<keyword evidence="4" id="KW-0808">Transferase</keyword>
<proteinExistence type="predicted"/>
<dbReference type="GO" id="GO:0009927">
    <property type="term" value="F:histidine phosphotransfer kinase activity"/>
    <property type="evidence" value="ECO:0007669"/>
    <property type="project" value="TreeGrafter"/>
</dbReference>
<dbReference type="InterPro" id="IPR035965">
    <property type="entry name" value="PAS-like_dom_sf"/>
</dbReference>
<organism evidence="9 10">
    <name type="scientific">Candidatus Giovannonibacteria bacterium GW2011_GWA2_44_26</name>
    <dbReference type="NCBI Taxonomy" id="1618648"/>
    <lineage>
        <taxon>Bacteria</taxon>
        <taxon>Candidatus Giovannoniibacteriota</taxon>
    </lineage>
</organism>
<evidence type="ECO:0000256" key="2">
    <source>
        <dbReference type="ARBA" id="ARBA00012438"/>
    </source>
</evidence>
<dbReference type="InterPro" id="IPR029016">
    <property type="entry name" value="GAF-like_dom_sf"/>
</dbReference>
<dbReference type="Gene3D" id="3.30.450.40">
    <property type="match status" value="1"/>
</dbReference>
<dbReference type="AlphaFoldDB" id="A0A0G1IW73"/>
<dbReference type="Gene3D" id="3.30.565.10">
    <property type="entry name" value="Histidine kinase-like ATPase, C-terminal domain"/>
    <property type="match status" value="1"/>
</dbReference>
<evidence type="ECO:0000259" key="8">
    <source>
        <dbReference type="PROSITE" id="PS50112"/>
    </source>
</evidence>
<dbReference type="EMBL" id="LCIT01000005">
    <property type="protein sequence ID" value="KKT63310.1"/>
    <property type="molecule type" value="Genomic_DNA"/>
</dbReference>
<keyword evidence="6" id="KW-1133">Transmembrane helix</keyword>
<dbReference type="InterPro" id="IPR036890">
    <property type="entry name" value="HATPase_C_sf"/>
</dbReference>
<gene>
    <name evidence="9" type="ORF">UW55_C0005G0025</name>
</gene>
<protein>
    <recommendedName>
        <fullName evidence="2">histidine kinase</fullName>
        <ecNumber evidence="2">2.7.13.3</ecNumber>
    </recommendedName>
</protein>
<dbReference type="InterPro" id="IPR005467">
    <property type="entry name" value="His_kinase_dom"/>
</dbReference>
<dbReference type="PROSITE" id="PS50109">
    <property type="entry name" value="HIS_KIN"/>
    <property type="match status" value="1"/>
</dbReference>
<dbReference type="SUPFAM" id="SSF55781">
    <property type="entry name" value="GAF domain-like"/>
    <property type="match status" value="1"/>
</dbReference>
<dbReference type="SUPFAM" id="SSF47384">
    <property type="entry name" value="Homodimeric domain of signal transducing histidine kinase"/>
    <property type="match status" value="1"/>
</dbReference>
<dbReference type="EC" id="2.7.13.3" evidence="2"/>
<dbReference type="PANTHER" id="PTHR43047">
    <property type="entry name" value="TWO-COMPONENT HISTIDINE PROTEIN KINASE"/>
    <property type="match status" value="1"/>
</dbReference>
<comment type="caution">
    <text evidence="9">The sequence shown here is derived from an EMBL/GenBank/DDBJ whole genome shotgun (WGS) entry which is preliminary data.</text>
</comment>
<dbReference type="PANTHER" id="PTHR43047:SF72">
    <property type="entry name" value="OSMOSENSING HISTIDINE PROTEIN KINASE SLN1"/>
    <property type="match status" value="1"/>
</dbReference>
<dbReference type="Gene3D" id="1.10.287.130">
    <property type="match status" value="1"/>
</dbReference>
<dbReference type="PRINTS" id="PR00344">
    <property type="entry name" value="BCTRLSENSOR"/>
</dbReference>
<dbReference type="Proteomes" id="UP000033945">
    <property type="component" value="Unassembled WGS sequence"/>
</dbReference>
<dbReference type="SUPFAM" id="SSF55874">
    <property type="entry name" value="ATPase domain of HSP90 chaperone/DNA topoisomerase II/histidine kinase"/>
    <property type="match status" value="1"/>
</dbReference>
<dbReference type="Gene3D" id="3.30.450.20">
    <property type="entry name" value="PAS domain"/>
    <property type="match status" value="1"/>
</dbReference>
<dbReference type="SMART" id="SM00387">
    <property type="entry name" value="HATPase_c"/>
    <property type="match status" value="1"/>
</dbReference>
<dbReference type="InterPro" id="IPR004358">
    <property type="entry name" value="Sig_transdc_His_kin-like_C"/>
</dbReference>